<evidence type="ECO:0000313" key="2">
    <source>
        <dbReference type="Proteomes" id="UP001054945"/>
    </source>
</evidence>
<name>A0AAV4W6F2_CAEEX</name>
<reference evidence="1 2" key="1">
    <citation type="submission" date="2021-06" db="EMBL/GenBank/DDBJ databases">
        <title>Caerostris extrusa draft genome.</title>
        <authorList>
            <person name="Kono N."/>
            <person name="Arakawa K."/>
        </authorList>
    </citation>
    <scope>NUCLEOTIDE SEQUENCE [LARGE SCALE GENOMIC DNA]</scope>
</reference>
<protein>
    <submittedName>
        <fullName evidence="1">Uncharacterized protein</fullName>
    </submittedName>
</protein>
<dbReference type="EMBL" id="BPLR01015737">
    <property type="protein sequence ID" value="GIY78292.1"/>
    <property type="molecule type" value="Genomic_DNA"/>
</dbReference>
<gene>
    <name evidence="1" type="ORF">CEXT_557741</name>
</gene>
<evidence type="ECO:0000313" key="1">
    <source>
        <dbReference type="EMBL" id="GIY78292.1"/>
    </source>
</evidence>
<comment type="caution">
    <text evidence="1">The sequence shown here is derived from an EMBL/GenBank/DDBJ whole genome shotgun (WGS) entry which is preliminary data.</text>
</comment>
<dbReference type="Proteomes" id="UP001054945">
    <property type="component" value="Unassembled WGS sequence"/>
</dbReference>
<sequence>MDDFRMNLRDLECSGVDNTFLNWSFLLFGIGFENQHSIENSHVYARDGYDKQYKTLPLRIKKICYGANSKCPRYKCCSTDILL</sequence>
<dbReference type="AlphaFoldDB" id="A0AAV4W6F2"/>
<proteinExistence type="predicted"/>
<keyword evidence="2" id="KW-1185">Reference proteome</keyword>
<organism evidence="1 2">
    <name type="scientific">Caerostris extrusa</name>
    <name type="common">Bark spider</name>
    <name type="synonym">Caerostris bankana</name>
    <dbReference type="NCBI Taxonomy" id="172846"/>
    <lineage>
        <taxon>Eukaryota</taxon>
        <taxon>Metazoa</taxon>
        <taxon>Ecdysozoa</taxon>
        <taxon>Arthropoda</taxon>
        <taxon>Chelicerata</taxon>
        <taxon>Arachnida</taxon>
        <taxon>Araneae</taxon>
        <taxon>Araneomorphae</taxon>
        <taxon>Entelegynae</taxon>
        <taxon>Araneoidea</taxon>
        <taxon>Araneidae</taxon>
        <taxon>Caerostris</taxon>
    </lineage>
</organism>
<accession>A0AAV4W6F2</accession>